<comment type="caution">
    <text evidence="2">The sequence shown here is derived from an EMBL/GenBank/DDBJ whole genome shotgun (WGS) entry which is preliminary data.</text>
</comment>
<evidence type="ECO:0000259" key="1">
    <source>
        <dbReference type="Pfam" id="PF00310"/>
    </source>
</evidence>
<proteinExistence type="predicted"/>
<protein>
    <recommendedName>
        <fullName evidence="1">Glutamine amidotransferase type-2 domain-containing protein</fullName>
    </recommendedName>
</protein>
<dbReference type="InterPro" id="IPR017932">
    <property type="entry name" value="GATase_2_dom"/>
</dbReference>
<organism evidence="2 3">
    <name type="scientific">Pristionchus fissidentatus</name>
    <dbReference type="NCBI Taxonomy" id="1538716"/>
    <lineage>
        <taxon>Eukaryota</taxon>
        <taxon>Metazoa</taxon>
        <taxon>Ecdysozoa</taxon>
        <taxon>Nematoda</taxon>
        <taxon>Chromadorea</taxon>
        <taxon>Rhabditida</taxon>
        <taxon>Rhabditina</taxon>
        <taxon>Diplogasteromorpha</taxon>
        <taxon>Diplogasteroidea</taxon>
        <taxon>Neodiplogasteridae</taxon>
        <taxon>Pristionchus</taxon>
    </lineage>
</organism>
<feature type="non-terminal residue" evidence="2">
    <location>
        <position position="239"/>
    </location>
</feature>
<dbReference type="AlphaFoldDB" id="A0AAV5WTS4"/>
<dbReference type="Pfam" id="PF00310">
    <property type="entry name" value="GATase_2"/>
    <property type="match status" value="1"/>
</dbReference>
<dbReference type="InterPro" id="IPR029055">
    <property type="entry name" value="Ntn_hydrolases_N"/>
</dbReference>
<name>A0AAV5WTS4_9BILA</name>
<keyword evidence="3" id="KW-1185">Reference proteome</keyword>
<sequence>RQIPHKELKSELRELPTPIALPKHGNYATSVFGVRRSIVDLVKLTLERLADQSLLKVLHWRPVVVDRSRISSPLVSDKAVVYVQPIVTVKHTVYSLDQCLDTLNVLMLGAFGGLCCAHTFSMKTVTYTADIELCQMPEFFVDLNKSDTFWASLTAVYEPAGATSHRLTIDANFLDEKCSIAKSMLIGPLSSAHYVLSYYGIAPKSNVFEMVPLPHGFGRPKYNGPTGSWEDLPCCHEHQ</sequence>
<feature type="non-terminal residue" evidence="2">
    <location>
        <position position="1"/>
    </location>
</feature>
<feature type="domain" description="Glutamine amidotransferase type-2" evidence="1">
    <location>
        <begin position="2"/>
        <end position="147"/>
    </location>
</feature>
<evidence type="ECO:0000313" key="2">
    <source>
        <dbReference type="EMBL" id="GMT35000.1"/>
    </source>
</evidence>
<dbReference type="EMBL" id="BTSY01000007">
    <property type="protein sequence ID" value="GMT35000.1"/>
    <property type="molecule type" value="Genomic_DNA"/>
</dbReference>
<dbReference type="Gene3D" id="3.60.20.10">
    <property type="entry name" value="Glutamine Phosphoribosylpyrophosphate, subunit 1, domain 1"/>
    <property type="match status" value="1"/>
</dbReference>
<reference evidence="2" key="1">
    <citation type="submission" date="2023-10" db="EMBL/GenBank/DDBJ databases">
        <title>Genome assembly of Pristionchus species.</title>
        <authorList>
            <person name="Yoshida K."/>
            <person name="Sommer R.J."/>
        </authorList>
    </citation>
    <scope>NUCLEOTIDE SEQUENCE</scope>
    <source>
        <strain evidence="2">RS5133</strain>
    </source>
</reference>
<evidence type="ECO:0000313" key="3">
    <source>
        <dbReference type="Proteomes" id="UP001432322"/>
    </source>
</evidence>
<dbReference type="Proteomes" id="UP001432322">
    <property type="component" value="Unassembled WGS sequence"/>
</dbReference>
<gene>
    <name evidence="2" type="ORF">PFISCL1PPCAC_26297</name>
</gene>
<accession>A0AAV5WTS4</accession>